<proteinExistence type="predicted"/>
<evidence type="ECO:0000313" key="1">
    <source>
        <dbReference type="EMBL" id="KMU83964.1"/>
    </source>
</evidence>
<dbReference type="Proteomes" id="UP000054563">
    <property type="component" value="Unassembled WGS sequence"/>
</dbReference>
<gene>
    <name evidence="1" type="ORF">CIHG_01748</name>
</gene>
<dbReference type="VEuPathDB" id="FungiDB:CIHG_01748"/>
<organism evidence="1 2">
    <name type="scientific">Coccidioides immitis H538.4</name>
    <dbReference type="NCBI Taxonomy" id="396776"/>
    <lineage>
        <taxon>Eukaryota</taxon>
        <taxon>Fungi</taxon>
        <taxon>Dikarya</taxon>
        <taxon>Ascomycota</taxon>
        <taxon>Pezizomycotina</taxon>
        <taxon>Eurotiomycetes</taxon>
        <taxon>Eurotiomycetidae</taxon>
        <taxon>Onygenales</taxon>
        <taxon>Onygenaceae</taxon>
        <taxon>Coccidioides</taxon>
    </lineage>
</organism>
<sequence>MSGPPTPSKKRNRPGLADKVSGLLASLSCSKSRSNQAPRQTFAAGLGKPSAIAGREVTPHPALTPFRDPANHPPVEQLRNFCPLPQLRLSPVSRRSKP</sequence>
<evidence type="ECO:0000313" key="2">
    <source>
        <dbReference type="Proteomes" id="UP000054563"/>
    </source>
</evidence>
<name>A0A0J8RJ14_COCIT</name>
<dbReference type="AlphaFoldDB" id="A0A0J8RJ14"/>
<reference evidence="2" key="1">
    <citation type="journal article" date="2010" name="Genome Res.">
        <title>Population genomic sequencing of Coccidioides fungi reveals recent hybridization and transposon control.</title>
        <authorList>
            <person name="Neafsey D.E."/>
            <person name="Barker B.M."/>
            <person name="Sharpton T.J."/>
            <person name="Stajich J.E."/>
            <person name="Park D.J."/>
            <person name="Whiston E."/>
            <person name="Hung C.-Y."/>
            <person name="McMahan C."/>
            <person name="White J."/>
            <person name="Sykes S."/>
            <person name="Heiman D."/>
            <person name="Young S."/>
            <person name="Zeng Q."/>
            <person name="Abouelleil A."/>
            <person name="Aftuck L."/>
            <person name="Bessette D."/>
            <person name="Brown A."/>
            <person name="FitzGerald M."/>
            <person name="Lui A."/>
            <person name="Macdonald J.P."/>
            <person name="Priest M."/>
            <person name="Orbach M.J."/>
            <person name="Galgiani J.N."/>
            <person name="Kirkland T.N."/>
            <person name="Cole G.T."/>
            <person name="Birren B.W."/>
            <person name="Henn M.R."/>
            <person name="Taylor J.W."/>
            <person name="Rounsley S.D."/>
        </authorList>
    </citation>
    <scope>NUCLEOTIDE SEQUENCE [LARGE SCALE GENOMIC DNA]</scope>
    <source>
        <strain evidence="2">H538.4</strain>
    </source>
</reference>
<dbReference type="EMBL" id="DS016984">
    <property type="protein sequence ID" value="KMU83964.1"/>
    <property type="molecule type" value="Genomic_DNA"/>
</dbReference>
<accession>A0A0J8RJ14</accession>
<protein>
    <submittedName>
        <fullName evidence="1">Uncharacterized protein</fullName>
    </submittedName>
</protein>